<feature type="non-terminal residue" evidence="3">
    <location>
        <position position="1"/>
    </location>
</feature>
<evidence type="ECO:0000313" key="6">
    <source>
        <dbReference type="Proteomes" id="UP001432322"/>
    </source>
</evidence>
<accession>A0AAV5VLF7</accession>
<dbReference type="InterPro" id="IPR036047">
    <property type="entry name" value="F-box-like_dom_sf"/>
</dbReference>
<dbReference type="EMBL" id="BTSY01000003">
    <property type="protein sequence ID" value="GMT20450.1"/>
    <property type="molecule type" value="Genomic_DNA"/>
</dbReference>
<keyword evidence="6" id="KW-1185">Reference proteome</keyword>
<evidence type="ECO:0000256" key="1">
    <source>
        <dbReference type="SAM" id="SignalP"/>
    </source>
</evidence>
<dbReference type="AlphaFoldDB" id="A0AAV5VLF7"/>
<organism evidence="3 6">
    <name type="scientific">Pristionchus fissidentatus</name>
    <dbReference type="NCBI Taxonomy" id="1538716"/>
    <lineage>
        <taxon>Eukaryota</taxon>
        <taxon>Metazoa</taxon>
        <taxon>Ecdysozoa</taxon>
        <taxon>Nematoda</taxon>
        <taxon>Chromadorea</taxon>
        <taxon>Rhabditida</taxon>
        <taxon>Rhabditina</taxon>
        <taxon>Diplogasteromorpha</taxon>
        <taxon>Diplogasteroidea</taxon>
        <taxon>Neodiplogasteridae</taxon>
        <taxon>Pristionchus</taxon>
    </lineage>
</organism>
<feature type="non-terminal residue" evidence="3">
    <location>
        <position position="185"/>
    </location>
</feature>
<dbReference type="InterPro" id="IPR001810">
    <property type="entry name" value="F-box_dom"/>
</dbReference>
<evidence type="ECO:0000313" key="3">
    <source>
        <dbReference type="EMBL" id="GMT20450.1"/>
    </source>
</evidence>
<proteinExistence type="predicted"/>
<dbReference type="Proteomes" id="UP001432322">
    <property type="component" value="Unassembled WGS sequence"/>
</dbReference>
<dbReference type="Pfam" id="PF00646">
    <property type="entry name" value="F-box"/>
    <property type="match status" value="1"/>
</dbReference>
<evidence type="ECO:0000259" key="2">
    <source>
        <dbReference type="PROSITE" id="PS50181"/>
    </source>
</evidence>
<comment type="caution">
    <text evidence="3">The sequence shown here is derived from an EMBL/GenBank/DDBJ whole genome shotgun (WGS) entry which is preliminary data.</text>
</comment>
<feature type="chain" id="PRO_5044714749" description="F-box domain-containing protein" evidence="1">
    <location>
        <begin position="20"/>
        <end position="185"/>
    </location>
</feature>
<name>A0AAV5VLF7_9BILA</name>
<evidence type="ECO:0000313" key="4">
    <source>
        <dbReference type="EMBL" id="GMT20451.1"/>
    </source>
</evidence>
<gene>
    <name evidence="3" type="ORF">PFISCL1PPCAC_11747</name>
    <name evidence="4" type="ORF">PFISCL1PPCAC_11748</name>
    <name evidence="5" type="ORF">PFISCL1PPCAC_11752</name>
</gene>
<sequence length="185" mass="21345">VCLSLLTVLFCFLKKNVKLQSLPPLTLETLPKENVYQILSALSLSDRKRVRQCSKSMKDAIEASDLVVDIFAIEFDFPSMAWIEEDDEEGYLCIEFDGLGGKDELFIEDYTNEDEIEKLMDTLKMYFRRVKCNIVRIGGNKPKIDLELVEKILEFVDFCSLDLTFSHLHQKKVFEFALSSGRPIE</sequence>
<protein>
    <recommendedName>
        <fullName evidence="2">F-box domain-containing protein</fullName>
    </recommendedName>
</protein>
<reference evidence="3" key="1">
    <citation type="submission" date="2023-10" db="EMBL/GenBank/DDBJ databases">
        <title>Genome assembly of Pristionchus species.</title>
        <authorList>
            <person name="Yoshida K."/>
            <person name="Sommer R.J."/>
        </authorList>
    </citation>
    <scope>NUCLEOTIDE SEQUENCE</scope>
    <source>
        <strain evidence="3">RS5133</strain>
    </source>
</reference>
<keyword evidence="1" id="KW-0732">Signal</keyword>
<dbReference type="SUPFAM" id="SSF81383">
    <property type="entry name" value="F-box domain"/>
    <property type="match status" value="1"/>
</dbReference>
<feature type="domain" description="F-box" evidence="2">
    <location>
        <begin position="24"/>
        <end position="70"/>
    </location>
</feature>
<dbReference type="PROSITE" id="PS50181">
    <property type="entry name" value="FBOX"/>
    <property type="match status" value="1"/>
</dbReference>
<dbReference type="EMBL" id="BTSY01000003">
    <property type="protein sequence ID" value="GMT20451.1"/>
    <property type="molecule type" value="Genomic_DNA"/>
</dbReference>
<dbReference type="EMBL" id="BTSY01000003">
    <property type="protein sequence ID" value="GMT20455.1"/>
    <property type="molecule type" value="Genomic_DNA"/>
</dbReference>
<feature type="signal peptide" evidence="1">
    <location>
        <begin position="1"/>
        <end position="19"/>
    </location>
</feature>
<evidence type="ECO:0000313" key="5">
    <source>
        <dbReference type="EMBL" id="GMT20455.1"/>
    </source>
</evidence>